<name>A0AA36HBL5_CYLNA</name>
<comment type="caution">
    <text evidence="4">The sequence shown here is derived from an EMBL/GenBank/DDBJ whole genome shotgun (WGS) entry which is preliminary data.</text>
</comment>
<keyword evidence="2" id="KW-1133">Transmembrane helix</keyword>
<accession>A0AA36HBL5</accession>
<evidence type="ECO:0000313" key="4">
    <source>
        <dbReference type="EMBL" id="CAJ0607810.1"/>
    </source>
</evidence>
<evidence type="ECO:0000313" key="5">
    <source>
        <dbReference type="Proteomes" id="UP001176961"/>
    </source>
</evidence>
<reference evidence="4" key="1">
    <citation type="submission" date="2023-07" db="EMBL/GenBank/DDBJ databases">
        <authorList>
            <consortium name="CYATHOMIX"/>
        </authorList>
    </citation>
    <scope>NUCLEOTIDE SEQUENCE</scope>
    <source>
        <strain evidence="4">N/A</strain>
    </source>
</reference>
<dbReference type="GO" id="GO:0015276">
    <property type="term" value="F:ligand-gated monoatomic ion channel activity"/>
    <property type="evidence" value="ECO:0007669"/>
    <property type="project" value="InterPro"/>
</dbReference>
<dbReference type="Gene3D" id="1.10.287.70">
    <property type="match status" value="1"/>
</dbReference>
<dbReference type="EMBL" id="CATQJL010000316">
    <property type="protein sequence ID" value="CAJ0607810.1"/>
    <property type="molecule type" value="Genomic_DNA"/>
</dbReference>
<keyword evidence="2" id="KW-0472">Membrane</keyword>
<feature type="transmembrane region" description="Helical" evidence="2">
    <location>
        <begin position="55"/>
        <end position="75"/>
    </location>
</feature>
<keyword evidence="5" id="KW-1185">Reference proteome</keyword>
<evidence type="ECO:0000256" key="2">
    <source>
        <dbReference type="SAM" id="Phobius"/>
    </source>
</evidence>
<organism evidence="4 5">
    <name type="scientific">Cylicocyclus nassatus</name>
    <name type="common">Nematode worm</name>
    <dbReference type="NCBI Taxonomy" id="53992"/>
    <lineage>
        <taxon>Eukaryota</taxon>
        <taxon>Metazoa</taxon>
        <taxon>Ecdysozoa</taxon>
        <taxon>Nematoda</taxon>
        <taxon>Chromadorea</taxon>
        <taxon>Rhabditida</taxon>
        <taxon>Rhabditina</taxon>
        <taxon>Rhabditomorpha</taxon>
        <taxon>Strongyloidea</taxon>
        <taxon>Strongylidae</taxon>
        <taxon>Cylicocyclus</taxon>
    </lineage>
</organism>
<dbReference type="InterPro" id="IPR001320">
    <property type="entry name" value="Iontro_rcpt_C"/>
</dbReference>
<keyword evidence="2" id="KW-0812">Transmembrane</keyword>
<evidence type="ECO:0000256" key="1">
    <source>
        <dbReference type="ARBA" id="ARBA00008685"/>
    </source>
</evidence>
<dbReference type="Proteomes" id="UP001176961">
    <property type="component" value="Unassembled WGS sequence"/>
</dbReference>
<proteinExistence type="inferred from homology"/>
<gene>
    <name evidence="4" type="ORF">CYNAS_LOCUS19793</name>
</gene>
<protein>
    <recommendedName>
        <fullName evidence="3">Ionotropic glutamate receptor C-terminal domain-containing protein</fullName>
    </recommendedName>
</protein>
<dbReference type="Pfam" id="PF00060">
    <property type="entry name" value="Lig_chan"/>
    <property type="match status" value="1"/>
</dbReference>
<feature type="transmembrane region" description="Helical" evidence="2">
    <location>
        <begin position="6"/>
        <end position="25"/>
    </location>
</feature>
<evidence type="ECO:0000259" key="3">
    <source>
        <dbReference type="Pfam" id="PF00060"/>
    </source>
</evidence>
<dbReference type="GO" id="GO:0016020">
    <property type="term" value="C:membrane"/>
    <property type="evidence" value="ECO:0007669"/>
    <property type="project" value="InterPro"/>
</dbReference>
<feature type="domain" description="Ionotropic glutamate receptor C-terminal" evidence="3">
    <location>
        <begin position="4"/>
        <end position="91"/>
    </location>
</feature>
<dbReference type="AlphaFoldDB" id="A0AA36HBL5"/>
<comment type="similarity">
    <text evidence="1">Belongs to the glutamate-gated ion channel (TC 1.A.10.1) family.</text>
</comment>
<sequence>MEVILLLVVAGFMVGCLLHLFTKLLTKDSSSLSDCAFCAFAAIFNNSNLDKKELLCFRLLVSAWLMFAFMLTQYYGAKLQSFLLLTHYRGALFENMDQAMDAMEYHVDCLYTSSS</sequence>